<dbReference type="GeneID" id="90837518"/>
<dbReference type="InterPro" id="IPR006750">
    <property type="entry name" value="YdcZ"/>
</dbReference>
<dbReference type="EMBL" id="LDQV01000037">
    <property type="protein sequence ID" value="KTR25455.1"/>
    <property type="molecule type" value="Genomic_DNA"/>
</dbReference>
<keyword evidence="1" id="KW-1133">Transmembrane helix</keyword>
<evidence type="ECO:0000313" key="2">
    <source>
        <dbReference type="EMBL" id="KSU48913.1"/>
    </source>
</evidence>
<evidence type="ECO:0000313" key="7">
    <source>
        <dbReference type="Proteomes" id="UP001387110"/>
    </source>
</evidence>
<dbReference type="AlphaFoldDB" id="A0A0V8GFG8"/>
<reference evidence="3 6" key="2">
    <citation type="journal article" date="2016" name="Front. Microbiol.">
        <title>Genomic Resource of Rice Seed Associated Bacteria.</title>
        <authorList>
            <person name="Midha S."/>
            <person name="Bansal K."/>
            <person name="Sharma S."/>
            <person name="Kumar N."/>
            <person name="Patil P.P."/>
            <person name="Chaudhry V."/>
            <person name="Patil P.B."/>
        </authorList>
    </citation>
    <scope>NUCLEOTIDE SEQUENCE [LARGE SCALE GENOMIC DNA]</scope>
    <source>
        <strain evidence="3 6">RSA11</strain>
    </source>
</reference>
<evidence type="ECO:0000256" key="1">
    <source>
        <dbReference type="SAM" id="Phobius"/>
    </source>
</evidence>
<proteinExistence type="predicted"/>
<feature type="transmembrane region" description="Helical" evidence="1">
    <location>
        <begin position="31"/>
        <end position="52"/>
    </location>
</feature>
<dbReference type="RefSeq" id="WP_058265576.1">
    <property type="nucleotide sequence ID" value="NZ_FMYN01000003.1"/>
</dbReference>
<sequence length="142" mass="15287">MQGVVFALMSGLFIALQGIFNARLATGVGPWLSVLIVHFVGLMGCLVIYSFVRDRKIGGFRQLPWIYASGGLIGVLVVVTELTAIQKLGMTWAMCLLLVAQILCAFVIDLKGWFGVLKKQGNRGQWVGVGLMLAGVAIFSLA</sequence>
<feature type="transmembrane region" description="Helical" evidence="1">
    <location>
        <begin position="64"/>
        <end position="85"/>
    </location>
</feature>
<protein>
    <submittedName>
        <fullName evidence="4">DMT family transporter</fullName>
    </submittedName>
    <submittedName>
        <fullName evidence="3">Membrane protein</fullName>
    </submittedName>
</protein>
<dbReference type="OrthoDB" id="9789346at2"/>
<dbReference type="PANTHER" id="PTHR34821:SF2">
    <property type="entry name" value="INNER MEMBRANE PROTEIN YDCZ"/>
    <property type="match status" value="1"/>
</dbReference>
<dbReference type="EMBL" id="LNQL01000003">
    <property type="protein sequence ID" value="KSU48913.1"/>
    <property type="molecule type" value="Genomic_DNA"/>
</dbReference>
<organism evidence="2 5">
    <name type="scientific">Exiguobacterium indicum</name>
    <dbReference type="NCBI Taxonomy" id="296995"/>
    <lineage>
        <taxon>Bacteria</taxon>
        <taxon>Bacillati</taxon>
        <taxon>Bacillota</taxon>
        <taxon>Bacilli</taxon>
        <taxon>Bacillales</taxon>
        <taxon>Bacillales Family XII. Incertae Sedis</taxon>
        <taxon>Exiguobacterium</taxon>
    </lineage>
</organism>
<name>A0A0V8GFG8_9BACL</name>
<dbReference type="Proteomes" id="UP000053797">
    <property type="component" value="Unassembled WGS sequence"/>
</dbReference>
<dbReference type="PANTHER" id="PTHR34821">
    <property type="entry name" value="INNER MEMBRANE PROTEIN YDCZ"/>
    <property type="match status" value="1"/>
</dbReference>
<feature type="transmembrane region" description="Helical" evidence="1">
    <location>
        <begin position="91"/>
        <end position="112"/>
    </location>
</feature>
<dbReference type="Proteomes" id="UP000072605">
    <property type="component" value="Unassembled WGS sequence"/>
</dbReference>
<evidence type="ECO:0000313" key="4">
    <source>
        <dbReference type="EMBL" id="MEI4462961.1"/>
    </source>
</evidence>
<gene>
    <name evidence="2" type="ORF">AS033_11340</name>
    <name evidence="3" type="ORF">RSA11_15175</name>
    <name evidence="4" type="ORF">SZL87_11035</name>
</gene>
<accession>A0A0V8GFG8</accession>
<feature type="transmembrane region" description="Helical" evidence="1">
    <location>
        <begin position="124"/>
        <end position="141"/>
    </location>
</feature>
<evidence type="ECO:0000313" key="5">
    <source>
        <dbReference type="Proteomes" id="UP000053797"/>
    </source>
</evidence>
<comment type="caution">
    <text evidence="2">The sequence shown here is derived from an EMBL/GenBank/DDBJ whole genome shotgun (WGS) entry which is preliminary data.</text>
</comment>
<reference evidence="4 7" key="3">
    <citation type="submission" date="2023-12" db="EMBL/GenBank/DDBJ databases">
        <authorList>
            <person name="Easwaran N."/>
            <person name="Lazarus H.P.S."/>
        </authorList>
    </citation>
    <scope>NUCLEOTIDE SEQUENCE [LARGE SCALE GENOMIC DNA]</scope>
    <source>
        <strain evidence="4 7">VIT-2023</strain>
    </source>
</reference>
<dbReference type="GO" id="GO:0005886">
    <property type="term" value="C:plasma membrane"/>
    <property type="evidence" value="ECO:0007669"/>
    <property type="project" value="TreeGrafter"/>
</dbReference>
<keyword evidence="1" id="KW-0812">Transmembrane</keyword>
<evidence type="ECO:0000313" key="3">
    <source>
        <dbReference type="EMBL" id="KTR25455.1"/>
    </source>
</evidence>
<dbReference type="Pfam" id="PF04657">
    <property type="entry name" value="DMT_YdcZ"/>
    <property type="match status" value="1"/>
</dbReference>
<dbReference type="EMBL" id="JBAWKY010000003">
    <property type="protein sequence ID" value="MEI4462961.1"/>
    <property type="molecule type" value="Genomic_DNA"/>
</dbReference>
<dbReference type="Proteomes" id="UP001387110">
    <property type="component" value="Unassembled WGS sequence"/>
</dbReference>
<keyword evidence="7" id="KW-1185">Reference proteome</keyword>
<reference evidence="2 5" key="1">
    <citation type="journal article" date="2015" name="Int. J. Syst. Evol. Microbiol.">
        <title>Exiguobacterium enclense sp. nov., isolated from sediment.</title>
        <authorList>
            <person name="Dastager S.G."/>
            <person name="Mawlankar R."/>
            <person name="Sonalkar V.V."/>
            <person name="Thorat M.N."/>
            <person name="Mual P."/>
            <person name="Verma A."/>
            <person name="Krishnamurthi S."/>
            <person name="Tang S.K."/>
            <person name="Li W.J."/>
        </authorList>
    </citation>
    <scope>NUCLEOTIDE SEQUENCE [LARGE SCALE GENOMIC DNA]</scope>
    <source>
        <strain evidence="2 5">NIO-1109</strain>
    </source>
</reference>
<evidence type="ECO:0000313" key="6">
    <source>
        <dbReference type="Proteomes" id="UP000072605"/>
    </source>
</evidence>
<keyword evidence="1" id="KW-0472">Membrane</keyword>